<feature type="region of interest" description="Disordered" evidence="19">
    <location>
        <begin position="1224"/>
        <end position="1269"/>
    </location>
</feature>
<feature type="region of interest" description="Disordered" evidence="19">
    <location>
        <begin position="197"/>
        <end position="264"/>
    </location>
</feature>
<keyword evidence="12" id="KW-0472">Membrane</keyword>
<feature type="domain" description="FYVE-type" evidence="20">
    <location>
        <begin position="39"/>
        <end position="108"/>
    </location>
</feature>
<dbReference type="Proteomes" id="UP000001514">
    <property type="component" value="Unassembled WGS sequence"/>
</dbReference>
<dbReference type="GO" id="GO:0010008">
    <property type="term" value="C:endosome membrane"/>
    <property type="evidence" value="ECO:0000318"/>
    <property type="project" value="GO_Central"/>
</dbReference>
<evidence type="ECO:0000259" key="20">
    <source>
        <dbReference type="PROSITE" id="PS50178"/>
    </source>
</evidence>
<dbReference type="SUPFAM" id="SSF57903">
    <property type="entry name" value="FYVE/PHD zinc finger"/>
    <property type="match status" value="1"/>
</dbReference>
<feature type="compositionally biased region" description="Basic and acidic residues" evidence="19">
    <location>
        <begin position="158"/>
        <end position="168"/>
    </location>
</feature>
<dbReference type="SUPFAM" id="SSF52029">
    <property type="entry name" value="GroEL apical domain-like"/>
    <property type="match status" value="1"/>
</dbReference>
<evidence type="ECO:0000256" key="12">
    <source>
        <dbReference type="ARBA" id="ARBA00023136"/>
    </source>
</evidence>
<evidence type="ECO:0000256" key="13">
    <source>
        <dbReference type="ARBA" id="ARBA00023464"/>
    </source>
</evidence>
<keyword evidence="9" id="KW-0862">Zinc</keyword>
<gene>
    <name evidence="22" type="ORF">SELMODRAFT_152378</name>
</gene>
<reference evidence="22 23" key="1">
    <citation type="journal article" date="2011" name="Science">
        <title>The Selaginella genome identifies genetic changes associated with the evolution of vascular plants.</title>
        <authorList>
            <person name="Banks J.A."/>
            <person name="Nishiyama T."/>
            <person name="Hasebe M."/>
            <person name="Bowman J.L."/>
            <person name="Gribskov M."/>
            <person name="dePamphilis C."/>
            <person name="Albert V.A."/>
            <person name="Aono N."/>
            <person name="Aoyama T."/>
            <person name="Ambrose B.A."/>
            <person name="Ashton N.W."/>
            <person name="Axtell M.J."/>
            <person name="Barker E."/>
            <person name="Barker M.S."/>
            <person name="Bennetzen J.L."/>
            <person name="Bonawitz N.D."/>
            <person name="Chapple C."/>
            <person name="Cheng C."/>
            <person name="Correa L.G."/>
            <person name="Dacre M."/>
            <person name="DeBarry J."/>
            <person name="Dreyer I."/>
            <person name="Elias M."/>
            <person name="Engstrom E.M."/>
            <person name="Estelle M."/>
            <person name="Feng L."/>
            <person name="Finet C."/>
            <person name="Floyd S.K."/>
            <person name="Frommer W.B."/>
            <person name="Fujita T."/>
            <person name="Gramzow L."/>
            <person name="Gutensohn M."/>
            <person name="Harholt J."/>
            <person name="Hattori M."/>
            <person name="Heyl A."/>
            <person name="Hirai T."/>
            <person name="Hiwatashi Y."/>
            <person name="Ishikawa M."/>
            <person name="Iwata M."/>
            <person name="Karol K.G."/>
            <person name="Koehler B."/>
            <person name="Kolukisaoglu U."/>
            <person name="Kubo M."/>
            <person name="Kurata T."/>
            <person name="Lalonde S."/>
            <person name="Li K."/>
            <person name="Li Y."/>
            <person name="Litt A."/>
            <person name="Lyons E."/>
            <person name="Manning G."/>
            <person name="Maruyama T."/>
            <person name="Michael T.P."/>
            <person name="Mikami K."/>
            <person name="Miyazaki S."/>
            <person name="Morinaga S."/>
            <person name="Murata T."/>
            <person name="Mueller-Roeber B."/>
            <person name="Nelson D.R."/>
            <person name="Obara M."/>
            <person name="Oguri Y."/>
            <person name="Olmstead R.G."/>
            <person name="Onodera N."/>
            <person name="Petersen B.L."/>
            <person name="Pils B."/>
            <person name="Prigge M."/>
            <person name="Rensing S.A."/>
            <person name="Riano-Pachon D.M."/>
            <person name="Roberts A.W."/>
            <person name="Sato Y."/>
            <person name="Scheller H.V."/>
            <person name="Schulz B."/>
            <person name="Schulz C."/>
            <person name="Shakirov E.V."/>
            <person name="Shibagaki N."/>
            <person name="Shinohara N."/>
            <person name="Shippen D.E."/>
            <person name="Soerensen I."/>
            <person name="Sotooka R."/>
            <person name="Sugimoto N."/>
            <person name="Sugita M."/>
            <person name="Sumikawa N."/>
            <person name="Tanurdzic M."/>
            <person name="Theissen G."/>
            <person name="Ulvskov P."/>
            <person name="Wakazuki S."/>
            <person name="Weng J.K."/>
            <person name="Willats W.W."/>
            <person name="Wipf D."/>
            <person name="Wolf P.G."/>
            <person name="Yang L."/>
            <person name="Zimmer A.D."/>
            <person name="Zhu Q."/>
            <person name="Mitros T."/>
            <person name="Hellsten U."/>
            <person name="Loque D."/>
            <person name="Otillar R."/>
            <person name="Salamov A."/>
            <person name="Schmutz J."/>
            <person name="Shapiro H."/>
            <person name="Lindquist E."/>
            <person name="Lucas S."/>
            <person name="Rokhsar D."/>
            <person name="Grigoriev I.V."/>
        </authorList>
    </citation>
    <scope>NUCLEOTIDE SEQUENCE [LARGE SCALE GENOMIC DNA]</scope>
</reference>
<keyword evidence="10 18" id="KW-0067">ATP-binding</keyword>
<sequence>MDAVENVLHGIVGALSAWIPGGGAGAGDSSMSREFWMPDQSCRVCYECESHFTIFNRRHHCRVCGRVFCGRCTLNTISASSINLAPPEAPEEDCERIRVCNFCYRLRQQQLGKGDSSSLEPAVTSPSLTPTSSRSSLISSNTSGSTSMASPRAALASSERRGDESDDLKQEEYGKHLSLFASPVSFFLRFANVGNLHRSDDEDEGRKGRQQNHVSRGNQDGGLDRHLKSQASYYSQSSESFDDKGDTSESRPPSERSFRRSCDDIESLDDENNYRNHLYEAACREVDKSVDFENNKHVWYPPPPEEDEDETGPGYEDEDDDDEGGWGLPRSSGSMSSTEYRSRERAASEEHRKAMRAVVDGHFRALVAQLLRGENISVDDEDEKDSWLDIVTGLALQAASIVKPDSSRGGSMDPGGYVKVKCIASGRRSDSMIIKGIVCKKNLAHKRMITRFKNPRLLIIGGALEYQRVSNQFSSMDTLLQQERDYLNMAAARIEAQHPNVVLVEKGVTRFAQDRLLAKEISLVQNVKRPLLERIARCTGAQIISTPDNLAAPKAGHCELFHIEKFVEELGSAGQAGKQMSKTLMFFEGCPKPLGCTALLRGANGDDLKKIKRVLQLSVFASYHLALETSFLADEGASLPDHRSPIVVTLPSKQSSSDRSITSIPGFSVATAEGQRVPPVSPSTLTSKGAETNNTLMHSAGLNGFTRDWQSSLSDFTGESLSGLSVSLRRAFGEEAMRTNAEQWNVSADRSPKENAESFFLQEGDREGSDADEQSGKDDFPPTPSDHQSILVSLSTRCLTKGSVCERPNIVRIKYYGNSDKPLGRFLRDTLFDGNNRCQHCDEPADAHIRCYTHRLGSLTISVRRMDDHTLPGERDGKIWMWHRCLKCPRTDDLPPVTRRIVMSDAAWGLSFGKFLELSFSNHAAASRVAVCGHQLHRDCLRFYGFGNMIACFRYASVHLHSIHLPPPKLEFNDPSQQEWLRDEANEIANKGELVFTEILDHLRVIGEHIASSGSFSGSGRNAEARKRAVYLEAFFQKEKAEFEKTLLKAVPSHTDPGQPVADILELCRLRKDLALRAMEWDKRLHYFAASQQRKYTSAGSDPGMLPDQPVPSKDASVKPILKTYSNTNVQPFASLVHDEEADKPTSVKDDTVVVHDMVCNMDMVDGIPCLPVAPAEPEGTEGVTEALGLDVDLRRTLSEGSCPVVADISHTLDAAWSGETQAATEVPCNAEDHESAKASEAEVTGENGSKKEHSPTSSTSQPDEELTASRQKEFDELGNWIDGPYSTLYRGRGASSQSPSTSFISQQALQGGARLFWPPGVNGTVNAVYEDEPTSIIAHALLSQYYVTELGGEKGKGQSGEKENGSAVVSEEASSQVLEEGVMKERSNSFKDASSNGKVEDPLLSTKGVNLKIENSETGPDAKLKYIVTAYYAKHFDALRKKCCAGDLEFVRSLSRCRKWGAQGGKSNVFFAKSMDDRFIVKQVTRTELLSFLEFAPEYFKYLFDSINSGSPTCLAKILGMYQVIIKQVKGGKEVRMDLMVMENLLYGRHVTRLYDLKGSVRSRYNSDSTAKNAVLLDQNLLESMPTAPIFVGNKAKRLLERAVWNDTSFLANIDVMDYSLLVGIDEERGELVLGIIDFMRQYTWDKHLETWVKASGILGGPKNAPPTVISPKQYKKRFRKAMSTYFVTVPDHWTPPSVISACPGPEESGSSSHNNGSSTTNGQDEYGESFGG</sequence>
<dbReference type="PROSITE" id="PS51455">
    <property type="entry name" value="PIPK"/>
    <property type="match status" value="1"/>
</dbReference>
<evidence type="ECO:0000256" key="6">
    <source>
        <dbReference type="ARBA" id="ARBA00022753"/>
    </source>
</evidence>
<dbReference type="FunFam" id="3.30.800.10:FF:000007">
    <property type="entry name" value="Putative 1-phosphatidylinositol-4-phosphate 5-kinase/ zinc ion binding family"/>
    <property type="match status" value="1"/>
</dbReference>
<evidence type="ECO:0000256" key="3">
    <source>
        <dbReference type="ARBA" id="ARBA00022679"/>
    </source>
</evidence>
<dbReference type="GO" id="GO:0007033">
    <property type="term" value="P:vacuole organization"/>
    <property type="evidence" value="ECO:0000318"/>
    <property type="project" value="GO_Central"/>
</dbReference>
<keyword evidence="3 18" id="KW-0808">Transferase</keyword>
<feature type="compositionally biased region" description="Polar residues" evidence="19">
    <location>
        <begin position="682"/>
        <end position="691"/>
    </location>
</feature>
<organism evidence="23">
    <name type="scientific">Selaginella moellendorffii</name>
    <name type="common">Spikemoss</name>
    <dbReference type="NCBI Taxonomy" id="88036"/>
    <lineage>
        <taxon>Eukaryota</taxon>
        <taxon>Viridiplantae</taxon>
        <taxon>Streptophyta</taxon>
        <taxon>Embryophyta</taxon>
        <taxon>Tracheophyta</taxon>
        <taxon>Lycopodiopsida</taxon>
        <taxon>Selaginellales</taxon>
        <taxon>Selaginellaceae</taxon>
        <taxon>Selaginella</taxon>
    </lineage>
</organism>
<dbReference type="eggNOG" id="KOG0230">
    <property type="taxonomic scope" value="Eukaryota"/>
</dbReference>
<dbReference type="SMART" id="SM00064">
    <property type="entry name" value="FYVE"/>
    <property type="match status" value="1"/>
</dbReference>
<feature type="compositionally biased region" description="Low complexity" evidence="19">
    <location>
        <begin position="124"/>
        <end position="151"/>
    </location>
</feature>
<dbReference type="PANTHER" id="PTHR45748">
    <property type="entry name" value="1-PHOSPHATIDYLINOSITOL 3-PHOSPHATE 5-KINASE-RELATED"/>
    <property type="match status" value="1"/>
</dbReference>
<dbReference type="KEGG" id="smo:SELMODRAFT_152378"/>
<feature type="compositionally biased region" description="Basic and acidic residues" evidence="19">
    <location>
        <begin position="197"/>
        <end position="207"/>
    </location>
</feature>
<feature type="compositionally biased region" description="Basic and acidic residues" evidence="19">
    <location>
        <begin position="763"/>
        <end position="780"/>
    </location>
</feature>
<feature type="region of interest" description="Disordered" evidence="19">
    <location>
        <begin position="114"/>
        <end position="168"/>
    </location>
</feature>
<dbReference type="Gene3D" id="3.30.810.10">
    <property type="entry name" value="2-Layer Sandwich"/>
    <property type="match status" value="1"/>
</dbReference>
<dbReference type="GO" id="GO:0000285">
    <property type="term" value="F:1-phosphatidylinositol-3-phosphate 5-kinase activity"/>
    <property type="evidence" value="ECO:0000318"/>
    <property type="project" value="GO_Central"/>
</dbReference>
<dbReference type="Gene3D" id="3.30.800.10">
    <property type="entry name" value="Phosphatidylinositol Phosphate Kinase II Beta"/>
    <property type="match status" value="1"/>
</dbReference>
<evidence type="ECO:0000256" key="16">
    <source>
        <dbReference type="ARBA" id="ARBA00081348"/>
    </source>
</evidence>
<dbReference type="PROSITE" id="PS50178">
    <property type="entry name" value="ZF_FYVE"/>
    <property type="match status" value="1"/>
</dbReference>
<dbReference type="InterPro" id="IPR013083">
    <property type="entry name" value="Znf_RING/FYVE/PHD"/>
</dbReference>
<evidence type="ECO:0000313" key="22">
    <source>
        <dbReference type="EMBL" id="EFJ20887.1"/>
    </source>
</evidence>
<evidence type="ECO:0000259" key="21">
    <source>
        <dbReference type="PROSITE" id="PS51455"/>
    </source>
</evidence>
<dbReference type="FunFam" id="3.50.7.10:FF:000007">
    <property type="entry name" value="1-phosphatidylinositol 3-phosphate 5-kinase isoform X1"/>
    <property type="match status" value="1"/>
</dbReference>
<evidence type="ECO:0000256" key="11">
    <source>
        <dbReference type="ARBA" id="ARBA00023054"/>
    </source>
</evidence>
<keyword evidence="11" id="KW-0175">Coiled coil</keyword>
<comment type="subcellular location">
    <subcellularLocation>
        <location evidence="1">Endosome membrane</location>
        <topology evidence="1">Peripheral membrane protein</topology>
    </subcellularLocation>
</comment>
<evidence type="ECO:0000256" key="7">
    <source>
        <dbReference type="ARBA" id="ARBA00022771"/>
    </source>
</evidence>
<keyword evidence="8 18" id="KW-0418">Kinase</keyword>
<dbReference type="OMA" id="LEVPDIW"/>
<evidence type="ECO:0000256" key="5">
    <source>
        <dbReference type="ARBA" id="ARBA00022741"/>
    </source>
</evidence>
<dbReference type="GO" id="GO:0008270">
    <property type="term" value="F:zinc ion binding"/>
    <property type="evidence" value="ECO:0007669"/>
    <property type="project" value="UniProtKB-KW"/>
</dbReference>
<dbReference type="Pfam" id="PF00118">
    <property type="entry name" value="Cpn60_TCP1"/>
    <property type="match status" value="1"/>
</dbReference>
<feature type="compositionally biased region" description="Low complexity" evidence="19">
    <location>
        <begin position="1710"/>
        <end position="1724"/>
    </location>
</feature>
<dbReference type="InterPro" id="IPR002498">
    <property type="entry name" value="PInositol-4-P-4/5-kinase_core"/>
</dbReference>
<dbReference type="InParanoid" id="D8S476"/>
<protein>
    <recommendedName>
        <fullName evidence="2">1-phosphatidylinositol-3-phosphate 5-kinase</fullName>
        <ecNumber evidence="2">2.7.1.150</ecNumber>
    </recommendedName>
    <alternativeName>
        <fullName evidence="15">FYVE finger-containing phosphoinositide kinase</fullName>
    </alternativeName>
    <alternativeName>
        <fullName evidence="16">PIKfyve</fullName>
    </alternativeName>
    <alternativeName>
        <fullName evidence="14">Phosphatidylinositol 3-phosphate 5-kinase type III</fullName>
    </alternativeName>
</protein>
<evidence type="ECO:0000256" key="4">
    <source>
        <dbReference type="ARBA" id="ARBA00022723"/>
    </source>
</evidence>
<dbReference type="SMART" id="SM00330">
    <property type="entry name" value="PIPKc"/>
    <property type="match status" value="1"/>
</dbReference>
<dbReference type="FunFam" id="3.30.40.10:FF:000384">
    <property type="entry name" value="1-phosphatidylinositol-3-phosphate 5-kinase FAB1B"/>
    <property type="match status" value="1"/>
</dbReference>
<evidence type="ECO:0000256" key="8">
    <source>
        <dbReference type="ARBA" id="ARBA00022777"/>
    </source>
</evidence>
<feature type="region of interest" description="Disordered" evidence="19">
    <location>
        <begin position="294"/>
        <end position="348"/>
    </location>
</feature>
<dbReference type="Pfam" id="PF01363">
    <property type="entry name" value="FYVE"/>
    <property type="match status" value="1"/>
</dbReference>
<feature type="region of interest" description="Disordered" evidence="19">
    <location>
        <begin position="1699"/>
        <end position="1734"/>
    </location>
</feature>
<feature type="compositionally biased region" description="Low complexity" evidence="19">
    <location>
        <begin position="1366"/>
        <end position="1376"/>
    </location>
</feature>
<dbReference type="CDD" id="cd03334">
    <property type="entry name" value="Fab1_TCP"/>
    <property type="match status" value="1"/>
</dbReference>
<feature type="region of interest" description="Disordered" evidence="19">
    <location>
        <begin position="763"/>
        <end position="787"/>
    </location>
</feature>
<dbReference type="InterPro" id="IPR011011">
    <property type="entry name" value="Znf_FYVE_PHD"/>
</dbReference>
<dbReference type="InterPro" id="IPR044769">
    <property type="entry name" value="PIKfyve_PIPKc"/>
</dbReference>
<dbReference type="SUPFAM" id="SSF56104">
    <property type="entry name" value="SAICAR synthase-like"/>
    <property type="match status" value="1"/>
</dbReference>
<dbReference type="Gene3D" id="3.30.40.10">
    <property type="entry name" value="Zinc/RING finger domain, C3HC4 (zinc finger)"/>
    <property type="match status" value="1"/>
</dbReference>
<dbReference type="CDD" id="cd17300">
    <property type="entry name" value="PIPKc_PIKfyve"/>
    <property type="match status" value="1"/>
</dbReference>
<name>D8S476_SELML</name>
<evidence type="ECO:0000256" key="14">
    <source>
        <dbReference type="ARBA" id="ARBA00077223"/>
    </source>
</evidence>
<comment type="subunit">
    <text evidence="13">Component of the PI(3,5)P2 regulatory complex at least composed of ATG18, SAC/FIG4, FAB1 and VAC14.</text>
</comment>
<dbReference type="InterPro" id="IPR027483">
    <property type="entry name" value="PInositol-4-P-4/5-kinase_C_sf"/>
</dbReference>
<evidence type="ECO:0000256" key="19">
    <source>
        <dbReference type="SAM" id="MobiDB-lite"/>
    </source>
</evidence>
<keyword evidence="23" id="KW-1185">Reference proteome</keyword>
<feature type="compositionally biased region" description="Basic and acidic residues" evidence="19">
    <location>
        <begin position="241"/>
        <end position="263"/>
    </location>
</feature>
<feature type="domain" description="PIPK" evidence="21">
    <location>
        <begin position="1366"/>
        <end position="1688"/>
    </location>
</feature>
<evidence type="ECO:0000256" key="15">
    <source>
        <dbReference type="ARBA" id="ARBA00077675"/>
    </source>
</evidence>
<feature type="compositionally biased region" description="Acidic residues" evidence="19">
    <location>
        <begin position="304"/>
        <end position="324"/>
    </location>
</feature>
<keyword evidence="6" id="KW-0967">Endosome</keyword>
<dbReference type="PANTHER" id="PTHR45748:SF7">
    <property type="entry name" value="1-PHOSPHATIDYLINOSITOL 3-PHOSPHATE 5-KINASE-RELATED"/>
    <property type="match status" value="1"/>
</dbReference>
<feature type="region of interest" description="Disordered" evidence="19">
    <location>
        <begin position="1354"/>
        <end position="1382"/>
    </location>
</feature>
<proteinExistence type="predicted"/>
<evidence type="ECO:0000256" key="18">
    <source>
        <dbReference type="PROSITE-ProRule" id="PRU00781"/>
    </source>
</evidence>
<dbReference type="EMBL" id="GL377601">
    <property type="protein sequence ID" value="EFJ20887.1"/>
    <property type="molecule type" value="Genomic_DNA"/>
</dbReference>
<dbReference type="GO" id="GO:0046854">
    <property type="term" value="P:phosphatidylinositol phosphate biosynthetic process"/>
    <property type="evidence" value="ECO:0000318"/>
    <property type="project" value="GO_Central"/>
</dbReference>
<feature type="compositionally biased region" description="Low complexity" evidence="19">
    <location>
        <begin position="229"/>
        <end position="239"/>
    </location>
</feature>
<dbReference type="STRING" id="88036.D8S476"/>
<keyword evidence="4" id="KW-0479">Metal-binding</keyword>
<dbReference type="GO" id="GO:0005524">
    <property type="term" value="F:ATP binding"/>
    <property type="evidence" value="ECO:0007669"/>
    <property type="project" value="UniProtKB-UniRule"/>
</dbReference>
<dbReference type="InterPro" id="IPR027484">
    <property type="entry name" value="PInositol-4-P-5-kinase_N"/>
</dbReference>
<evidence type="ECO:0000256" key="9">
    <source>
        <dbReference type="ARBA" id="ARBA00022833"/>
    </source>
</evidence>
<keyword evidence="5 18" id="KW-0547">Nucleotide-binding</keyword>
<dbReference type="InterPro" id="IPR002423">
    <property type="entry name" value="Cpn60/GroEL/TCP-1"/>
</dbReference>
<dbReference type="InterPro" id="IPR027409">
    <property type="entry name" value="GroEL-like_apical_dom_sf"/>
</dbReference>
<feature type="compositionally biased region" description="Basic and acidic residues" evidence="19">
    <location>
        <begin position="1231"/>
        <end position="1241"/>
    </location>
</feature>
<evidence type="ECO:0000256" key="1">
    <source>
        <dbReference type="ARBA" id="ARBA00004481"/>
    </source>
</evidence>
<dbReference type="HOGENOM" id="CLU_000480_4_0_1"/>
<feature type="region of interest" description="Disordered" evidence="19">
    <location>
        <begin position="672"/>
        <end position="691"/>
    </location>
</feature>
<accession>D8S476</accession>
<dbReference type="Pfam" id="PF01504">
    <property type="entry name" value="PIP5K"/>
    <property type="match status" value="2"/>
</dbReference>
<dbReference type="FunCoup" id="D8S476">
    <property type="interactions" value="4242"/>
</dbReference>
<evidence type="ECO:0000313" key="23">
    <source>
        <dbReference type="Proteomes" id="UP000001514"/>
    </source>
</evidence>
<evidence type="ECO:0000256" key="10">
    <source>
        <dbReference type="ARBA" id="ARBA00022840"/>
    </source>
</evidence>
<feature type="compositionally biased region" description="Basic and acidic residues" evidence="19">
    <location>
        <begin position="1354"/>
        <end position="1365"/>
    </location>
</feature>
<dbReference type="EC" id="2.7.1.150" evidence="2"/>
<evidence type="ECO:0000256" key="17">
    <source>
        <dbReference type="PROSITE-ProRule" id="PRU00091"/>
    </source>
</evidence>
<dbReference type="Gramene" id="EFJ20887">
    <property type="protein sequence ID" value="EFJ20887"/>
    <property type="gene ID" value="SELMODRAFT_152378"/>
</dbReference>
<dbReference type="InterPro" id="IPR000306">
    <property type="entry name" value="Znf_FYVE"/>
</dbReference>
<dbReference type="FunFam" id="3.30.810.10:FF:000001">
    <property type="entry name" value="1-phosphatidylinositol 3-phosphate 5-kinase FAB1"/>
    <property type="match status" value="1"/>
</dbReference>
<dbReference type="Gene3D" id="3.50.7.10">
    <property type="entry name" value="GroEL"/>
    <property type="match status" value="1"/>
</dbReference>
<dbReference type="InterPro" id="IPR017455">
    <property type="entry name" value="Znf_FYVE-rel"/>
</dbReference>
<evidence type="ECO:0000256" key="2">
    <source>
        <dbReference type="ARBA" id="ARBA00012009"/>
    </source>
</evidence>
<keyword evidence="7 17" id="KW-0863">Zinc-finger</keyword>